<dbReference type="PANTHER" id="PTHR30572">
    <property type="entry name" value="MEMBRANE COMPONENT OF TRANSPORTER-RELATED"/>
    <property type="match status" value="1"/>
</dbReference>
<feature type="transmembrane region" description="Helical" evidence="7">
    <location>
        <begin position="414"/>
        <end position="436"/>
    </location>
</feature>
<feature type="transmembrane region" description="Helical" evidence="7">
    <location>
        <begin position="827"/>
        <end position="847"/>
    </location>
</feature>
<feature type="domain" description="ABC3 transporter permease C-terminal" evidence="8">
    <location>
        <begin position="735"/>
        <end position="853"/>
    </location>
</feature>
<keyword evidence="3 7" id="KW-0812">Transmembrane</keyword>
<reference evidence="9 10" key="1">
    <citation type="submission" date="2015-05" db="EMBL/GenBank/DDBJ databases">
        <title>Genome sequence of Mycobacterium heraklionense Davo strain.</title>
        <authorList>
            <person name="Greninger A.L."/>
            <person name="Cunningham G."/>
            <person name="Miller S."/>
        </authorList>
    </citation>
    <scope>NUCLEOTIDE SEQUENCE [LARGE SCALE GENOMIC DNA]</scope>
    <source>
        <strain evidence="9 10">Davo</strain>
    </source>
</reference>
<feature type="transmembrane region" description="Helical" evidence="7">
    <location>
        <begin position="27"/>
        <end position="47"/>
    </location>
</feature>
<keyword evidence="10" id="KW-1185">Reference proteome</keyword>
<feature type="transmembrane region" description="Helical" evidence="7">
    <location>
        <begin position="442"/>
        <end position="465"/>
    </location>
</feature>
<evidence type="ECO:0000256" key="1">
    <source>
        <dbReference type="ARBA" id="ARBA00004651"/>
    </source>
</evidence>
<feature type="domain" description="ABC3 transporter permease C-terminal" evidence="8">
    <location>
        <begin position="277"/>
        <end position="397"/>
    </location>
</feature>
<evidence type="ECO:0000259" key="8">
    <source>
        <dbReference type="Pfam" id="PF02687"/>
    </source>
</evidence>
<comment type="caution">
    <text evidence="9">The sequence shown here is derived from an EMBL/GenBank/DDBJ whole genome shotgun (WGS) entry which is preliminary data.</text>
</comment>
<evidence type="ECO:0000256" key="7">
    <source>
        <dbReference type="SAM" id="Phobius"/>
    </source>
</evidence>
<feature type="transmembrane region" description="Helical" evidence="7">
    <location>
        <begin position="329"/>
        <end position="348"/>
    </location>
</feature>
<comment type="similarity">
    <text evidence="6">Belongs to the ABC-4 integral membrane protein family.</text>
</comment>
<evidence type="ECO:0000256" key="6">
    <source>
        <dbReference type="ARBA" id="ARBA00038076"/>
    </source>
</evidence>
<dbReference type="InterPro" id="IPR003838">
    <property type="entry name" value="ABC3_permease_C"/>
</dbReference>
<feature type="transmembrane region" description="Helical" evidence="7">
    <location>
        <begin position="778"/>
        <end position="807"/>
    </location>
</feature>
<evidence type="ECO:0000256" key="5">
    <source>
        <dbReference type="ARBA" id="ARBA00023136"/>
    </source>
</evidence>
<dbReference type="Pfam" id="PF02687">
    <property type="entry name" value="FtsX"/>
    <property type="match status" value="2"/>
</dbReference>
<feature type="transmembrane region" description="Helical" evidence="7">
    <location>
        <begin position="494"/>
        <end position="515"/>
    </location>
</feature>
<dbReference type="Proteomes" id="UP000036464">
    <property type="component" value="Unassembled WGS sequence"/>
</dbReference>
<evidence type="ECO:0000256" key="3">
    <source>
        <dbReference type="ARBA" id="ARBA00022692"/>
    </source>
</evidence>
<name>A0ABR5FKE1_9MYCO</name>
<keyword evidence="5 7" id="KW-0472">Membrane</keyword>
<feature type="transmembrane region" description="Helical" evidence="7">
    <location>
        <begin position="275"/>
        <end position="296"/>
    </location>
</feature>
<comment type="subcellular location">
    <subcellularLocation>
        <location evidence="1">Cell membrane</location>
        <topology evidence="1">Multi-pass membrane protein</topology>
    </subcellularLocation>
</comment>
<evidence type="ECO:0000256" key="2">
    <source>
        <dbReference type="ARBA" id="ARBA00022475"/>
    </source>
</evidence>
<gene>
    <name evidence="9" type="ORF">ABW16_00895</name>
</gene>
<feature type="transmembrane region" description="Helical" evidence="7">
    <location>
        <begin position="368"/>
        <end position="393"/>
    </location>
</feature>
<keyword evidence="4 7" id="KW-1133">Transmembrane helix</keyword>
<evidence type="ECO:0000313" key="10">
    <source>
        <dbReference type="Proteomes" id="UP000036464"/>
    </source>
</evidence>
<dbReference type="EMBL" id="LDPO01000001">
    <property type="protein sequence ID" value="KLO31450.1"/>
    <property type="molecule type" value="Genomic_DNA"/>
</dbReference>
<evidence type="ECO:0000313" key="9">
    <source>
        <dbReference type="EMBL" id="KLO31450.1"/>
    </source>
</evidence>
<evidence type="ECO:0000256" key="4">
    <source>
        <dbReference type="ARBA" id="ARBA00022989"/>
    </source>
</evidence>
<dbReference type="InterPro" id="IPR050250">
    <property type="entry name" value="Macrolide_Exporter_MacB"/>
</dbReference>
<accession>A0ABR5FKE1</accession>
<dbReference type="PANTHER" id="PTHR30572:SF4">
    <property type="entry name" value="ABC TRANSPORTER PERMEASE YTRF"/>
    <property type="match status" value="1"/>
</dbReference>
<sequence length="861" mass="88588">MMARPSFGWLSFRRIHLAALAADWRRTLLSVIGVAVGVTVVLGVLVLKSELVRPFDAFGPSLAHAAGNGVVEVTPNVNGRLPIETVDRLSAEVTGAQAVIPIVANLTPVDIDGGGGTRAAQSPPGFFLLGGSCQIELLVGSFNCERRANDEKPAAGPGVPLEIPTVIAQRHHLQLGAELRIPGLPPGSAHVGWTFSEFDRVSGINGGYVLLAPSADIAADLLSARGYATGAFVVPRPGGEITAGIDRVIAGVATAGPPRPHQPAVFANATQSLDLTALCGVLIGFLIAMNTILLAVEDRRAVLGTIGAIGAKPVGLFGGMLGEGAAVGFLGGLAGVPGGFLLGCYLVDRFGRSMLSGSGGTVTAHFTPSLIVVGAAAGTLCGILAMIGPAMRLAREGPLASMASAGGVQRARTIPIWPLLAGTAALAGAFVVMTIFEHGSLPANVGINAISLWQFGVAMMTVWLAPRGARLLIELLTVARPDVGRLLGADVRRYALLFAVSAAILATGASLAIAAQSMQLLGTEQVAAQKAQRLPDSLLITAQSILDQRDGQLPDATLALVTDAADGHSVSSRWRSMISSGTLARLVIGVTPGDWFSQGLYQPTGASDTFWEGLRAGQIGLSEIAASRLGVARGGTVELPTVAGSKRYRVAGIISPRMIDDSAVGDIVVASEAVARSDWAAARDQIAVRYPTAAEATAHRADFLALGAGLSVYDNQQWRTAATGGLTRFLEPLTVAAYVVMAAAGLSVLNVFVLGLVQRKRERAVLRAIGARPGQEQAVVAAHAGLLGLLVALLGGLGGVGLTYLWSMGSPVFYGTKIDGDVLGLPLRTGVAAVTVLVLAAAVYPAIHARRLETADVLRTA</sequence>
<proteinExistence type="inferred from homology"/>
<organism evidence="9 10">
    <name type="scientific">Mycolicibacter heraklionensis</name>
    <dbReference type="NCBI Taxonomy" id="512402"/>
    <lineage>
        <taxon>Bacteria</taxon>
        <taxon>Bacillati</taxon>
        <taxon>Actinomycetota</taxon>
        <taxon>Actinomycetes</taxon>
        <taxon>Mycobacteriales</taxon>
        <taxon>Mycobacteriaceae</taxon>
        <taxon>Mycolicibacter</taxon>
    </lineage>
</organism>
<protein>
    <submittedName>
        <fullName evidence="9">ABC transporter permease</fullName>
    </submittedName>
</protein>
<feature type="transmembrane region" description="Helical" evidence="7">
    <location>
        <begin position="735"/>
        <end position="757"/>
    </location>
</feature>
<keyword evidence="2" id="KW-1003">Cell membrane</keyword>